<gene>
    <name evidence="1" type="ORF">TM448A05779_0006</name>
</gene>
<dbReference type="EMBL" id="MT144537">
    <property type="protein sequence ID" value="QJA54781.1"/>
    <property type="molecule type" value="Genomic_DNA"/>
</dbReference>
<organism evidence="1">
    <name type="scientific">viral metagenome</name>
    <dbReference type="NCBI Taxonomy" id="1070528"/>
    <lineage>
        <taxon>unclassified sequences</taxon>
        <taxon>metagenomes</taxon>
        <taxon>organismal metagenomes</taxon>
    </lineage>
</organism>
<sequence>MENNNMEWEVFQVVWLPDRNRYQVSCRQLLGVQAMSHRFQAYMAEELPEGWEEKPTALGAK</sequence>
<protein>
    <submittedName>
        <fullName evidence="1">Uncharacterized protein</fullName>
    </submittedName>
</protein>
<accession>A0A6H2A575</accession>
<reference evidence="1" key="1">
    <citation type="submission" date="2020-03" db="EMBL/GenBank/DDBJ databases">
        <title>The deep terrestrial virosphere.</title>
        <authorList>
            <person name="Holmfeldt K."/>
            <person name="Nilsson E."/>
            <person name="Simone D."/>
            <person name="Lopez-Fernandez M."/>
            <person name="Wu X."/>
            <person name="de Brujin I."/>
            <person name="Lundin D."/>
            <person name="Andersson A."/>
            <person name="Bertilsson S."/>
            <person name="Dopson M."/>
        </authorList>
    </citation>
    <scope>NUCLEOTIDE SEQUENCE</scope>
    <source>
        <strain evidence="1">TM448A05779</strain>
    </source>
</reference>
<evidence type="ECO:0000313" key="1">
    <source>
        <dbReference type="EMBL" id="QJA54781.1"/>
    </source>
</evidence>
<dbReference type="AlphaFoldDB" id="A0A6H2A575"/>
<name>A0A6H2A575_9ZZZZ</name>
<proteinExistence type="predicted"/>